<reference evidence="2 3" key="1">
    <citation type="submission" date="2019-09" db="EMBL/GenBank/DDBJ databases">
        <title>Draft genome of the ectomycorrhizal ascomycete Sphaerosporella brunnea.</title>
        <authorList>
            <consortium name="DOE Joint Genome Institute"/>
            <person name="Benucci G.M."/>
            <person name="Marozzi G."/>
            <person name="Antonielli L."/>
            <person name="Sanchez S."/>
            <person name="Marco P."/>
            <person name="Wang X."/>
            <person name="Falini L.B."/>
            <person name="Barry K."/>
            <person name="Haridas S."/>
            <person name="Lipzen A."/>
            <person name="Labutti K."/>
            <person name="Grigoriev I.V."/>
            <person name="Murat C."/>
            <person name="Martin F."/>
            <person name="Albertini E."/>
            <person name="Donnini D."/>
            <person name="Bonito G."/>
        </authorList>
    </citation>
    <scope>NUCLEOTIDE SEQUENCE [LARGE SCALE GENOMIC DNA]</scope>
    <source>
        <strain evidence="2 3">Sb_GMNB300</strain>
    </source>
</reference>
<keyword evidence="1" id="KW-0472">Membrane</keyword>
<sequence length="178" mass="19519">MMFAEQLTSTSRRPILCGCPSLALRFCLGYIAYVRCLGDSCASVTCISIEVKLNISVLVCLQMVCRARATARSAKPSLNQTTLSQRPANRKVPLSLIHLSSLLLSFPTSPPFLLLTLTATISIATLGYCSAVFSFKSAVAQSLHYVVPENYSRIDNLKNIRFLIESPDAINPNIRLHP</sequence>
<name>A0A5J5EUP2_9PEZI</name>
<dbReference type="AlphaFoldDB" id="A0A5J5EUP2"/>
<keyword evidence="3" id="KW-1185">Reference proteome</keyword>
<protein>
    <submittedName>
        <fullName evidence="2">Uncharacterized protein</fullName>
    </submittedName>
</protein>
<evidence type="ECO:0000313" key="3">
    <source>
        <dbReference type="Proteomes" id="UP000326924"/>
    </source>
</evidence>
<gene>
    <name evidence="2" type="ORF">FN846DRAFT_53144</name>
</gene>
<organism evidence="2 3">
    <name type="scientific">Sphaerosporella brunnea</name>
    <dbReference type="NCBI Taxonomy" id="1250544"/>
    <lineage>
        <taxon>Eukaryota</taxon>
        <taxon>Fungi</taxon>
        <taxon>Dikarya</taxon>
        <taxon>Ascomycota</taxon>
        <taxon>Pezizomycotina</taxon>
        <taxon>Pezizomycetes</taxon>
        <taxon>Pezizales</taxon>
        <taxon>Pyronemataceae</taxon>
        <taxon>Sphaerosporella</taxon>
    </lineage>
</organism>
<evidence type="ECO:0000256" key="1">
    <source>
        <dbReference type="SAM" id="Phobius"/>
    </source>
</evidence>
<keyword evidence="1" id="KW-0812">Transmembrane</keyword>
<dbReference type="Proteomes" id="UP000326924">
    <property type="component" value="Unassembled WGS sequence"/>
</dbReference>
<proteinExistence type="predicted"/>
<keyword evidence="1" id="KW-1133">Transmembrane helix</keyword>
<evidence type="ECO:0000313" key="2">
    <source>
        <dbReference type="EMBL" id="KAA8903581.1"/>
    </source>
</evidence>
<feature type="transmembrane region" description="Helical" evidence="1">
    <location>
        <begin position="112"/>
        <end position="135"/>
    </location>
</feature>
<dbReference type="InParanoid" id="A0A5J5EUP2"/>
<comment type="caution">
    <text evidence="2">The sequence shown here is derived from an EMBL/GenBank/DDBJ whole genome shotgun (WGS) entry which is preliminary data.</text>
</comment>
<dbReference type="EMBL" id="VXIS01000116">
    <property type="protein sequence ID" value="KAA8903581.1"/>
    <property type="molecule type" value="Genomic_DNA"/>
</dbReference>
<accession>A0A5J5EUP2</accession>